<reference evidence="1" key="1">
    <citation type="submission" date="2020-04" db="EMBL/GenBank/DDBJ databases">
        <authorList>
            <person name="Chiriac C."/>
            <person name="Salcher M."/>
            <person name="Ghai R."/>
            <person name="Kavagutti S V."/>
        </authorList>
    </citation>
    <scope>NUCLEOTIDE SEQUENCE</scope>
</reference>
<name>A0A6J5KFQ2_9CAUD</name>
<sequence>MCDPISLTIAAAAVTAGGQIASGIGQAQQARYSATIADRNATLAADQGKRVEENTALEAQRRYRQSAQVLGGQQAAMAANGVDLNFGSAVDVSRDARMIAAEDVGQIYRQGSDQVKGLDIQGWNYRGEANAQRAKASGAIVNSVFSAASTALGGASQASKLKAGM</sequence>
<dbReference type="EMBL" id="LR796135">
    <property type="protein sequence ID" value="CAB4120768.1"/>
    <property type="molecule type" value="Genomic_DNA"/>
</dbReference>
<evidence type="ECO:0000313" key="1">
    <source>
        <dbReference type="EMBL" id="CAB4120768.1"/>
    </source>
</evidence>
<proteinExistence type="predicted"/>
<accession>A0A6J5KFQ2</accession>
<organism evidence="1">
    <name type="scientific">uncultured Caudovirales phage</name>
    <dbReference type="NCBI Taxonomy" id="2100421"/>
    <lineage>
        <taxon>Viruses</taxon>
        <taxon>Duplodnaviria</taxon>
        <taxon>Heunggongvirae</taxon>
        <taxon>Uroviricota</taxon>
        <taxon>Caudoviricetes</taxon>
        <taxon>Peduoviridae</taxon>
        <taxon>Maltschvirus</taxon>
        <taxon>Maltschvirus maltsch</taxon>
    </lineage>
</organism>
<protein>
    <submittedName>
        <fullName evidence="1">Uncharacterized protein</fullName>
    </submittedName>
</protein>
<gene>
    <name evidence="1" type="ORF">UFOVP5_5</name>
</gene>